<dbReference type="RefSeq" id="XP_060421067.1">
    <property type="nucleotide sequence ID" value="XM_060556399.1"/>
</dbReference>
<feature type="compositionally biased region" description="Basic and acidic residues" evidence="1">
    <location>
        <begin position="315"/>
        <end position="332"/>
    </location>
</feature>
<keyword evidence="3" id="KW-1185">Reference proteome</keyword>
<evidence type="ECO:0000313" key="3">
    <source>
        <dbReference type="Proteomes" id="UP001230504"/>
    </source>
</evidence>
<feature type="compositionally biased region" description="Polar residues" evidence="1">
    <location>
        <begin position="335"/>
        <end position="345"/>
    </location>
</feature>
<proteinExistence type="predicted"/>
<evidence type="ECO:0000256" key="1">
    <source>
        <dbReference type="SAM" id="MobiDB-lite"/>
    </source>
</evidence>
<evidence type="ECO:0000313" key="2">
    <source>
        <dbReference type="EMBL" id="KAK1600571.1"/>
    </source>
</evidence>
<gene>
    <name evidence="2" type="ORF">LY79DRAFT_534048</name>
</gene>
<reference evidence="2" key="1">
    <citation type="submission" date="2021-06" db="EMBL/GenBank/DDBJ databases">
        <title>Comparative genomics, transcriptomics and evolutionary studies reveal genomic signatures of adaptation to plant cell wall in hemibiotrophic fungi.</title>
        <authorList>
            <consortium name="DOE Joint Genome Institute"/>
            <person name="Baroncelli R."/>
            <person name="Diaz J.F."/>
            <person name="Benocci T."/>
            <person name="Peng M."/>
            <person name="Battaglia E."/>
            <person name="Haridas S."/>
            <person name="Andreopoulos W."/>
            <person name="Labutti K."/>
            <person name="Pangilinan J."/>
            <person name="Floch G.L."/>
            <person name="Makela M.R."/>
            <person name="Henrissat B."/>
            <person name="Grigoriev I.V."/>
            <person name="Crouch J.A."/>
            <person name="De Vries R.P."/>
            <person name="Sukno S.A."/>
            <person name="Thon M.R."/>
        </authorList>
    </citation>
    <scope>NUCLEOTIDE SEQUENCE</scope>
    <source>
        <strain evidence="2">CBS 125086</strain>
    </source>
</reference>
<dbReference type="AlphaFoldDB" id="A0AAD8QDC8"/>
<protein>
    <submittedName>
        <fullName evidence="2">Uncharacterized protein</fullName>
    </submittedName>
</protein>
<accession>A0AAD8QDC8</accession>
<feature type="compositionally biased region" description="Basic and acidic residues" evidence="1">
    <location>
        <begin position="403"/>
        <end position="427"/>
    </location>
</feature>
<organism evidence="2 3">
    <name type="scientific">Colletotrichum navitas</name>
    <dbReference type="NCBI Taxonomy" id="681940"/>
    <lineage>
        <taxon>Eukaryota</taxon>
        <taxon>Fungi</taxon>
        <taxon>Dikarya</taxon>
        <taxon>Ascomycota</taxon>
        <taxon>Pezizomycotina</taxon>
        <taxon>Sordariomycetes</taxon>
        <taxon>Hypocreomycetidae</taxon>
        <taxon>Glomerellales</taxon>
        <taxon>Glomerellaceae</taxon>
        <taxon>Colletotrichum</taxon>
        <taxon>Colletotrichum graminicola species complex</taxon>
    </lineage>
</organism>
<comment type="caution">
    <text evidence="2">The sequence shown here is derived from an EMBL/GenBank/DDBJ whole genome shotgun (WGS) entry which is preliminary data.</text>
</comment>
<name>A0AAD8QDC8_9PEZI</name>
<dbReference type="Proteomes" id="UP001230504">
    <property type="component" value="Unassembled WGS sequence"/>
</dbReference>
<dbReference type="GeneID" id="85440639"/>
<feature type="compositionally biased region" description="Basic residues" evidence="1">
    <location>
        <begin position="303"/>
        <end position="314"/>
    </location>
</feature>
<feature type="region of interest" description="Disordered" evidence="1">
    <location>
        <begin position="218"/>
        <end position="258"/>
    </location>
</feature>
<sequence>MRIRHSLREGISASTHCFFGYFPRRGHTDLWFLPKAAPMPSGLCVFSQQTGAAESGPQTPRTAAGGGIHLEAICHAVNRGLNSGRDVHLEGCQVEGETTDDTRPLNEEMESLLSLVEIARLGFSLVTTEENAEFEFDIGERDTKRASDSSVRPFATSIGFEVLIRPDPDDNPIRPLANDARYHFKNQVFGGRKENGLFSSTSNGGLVSGLRLVKRHHPPNVSVVPDPHPGAEAEVVGNHRSPGAAQLGGTGPASAREAVSREIARDICEDGRHPELQQQEISELGQRRGQADSQLEELLRSAGRSRVRHDRMQRRHEEGRSPRRRRISEYGKQKNAVSATGQGLPTNPVKGIRGRVYRSRISRSSSEAGGNPQTWRSEKESSPQQQATSCWKMRQEALAALEGRIRTSAETKDAKEKRAGDQPDGFHRVPPSPSMMRVLSHMRGKKTSSGTYL</sequence>
<feature type="compositionally biased region" description="Basic residues" evidence="1">
    <location>
        <begin position="352"/>
        <end position="361"/>
    </location>
</feature>
<dbReference type="EMBL" id="JAHLJV010000001">
    <property type="protein sequence ID" value="KAK1600571.1"/>
    <property type="molecule type" value="Genomic_DNA"/>
</dbReference>
<feature type="region of interest" description="Disordered" evidence="1">
    <location>
        <begin position="300"/>
        <end position="453"/>
    </location>
</feature>